<comment type="caution">
    <text evidence="1">The sequence shown here is derived from an EMBL/GenBank/DDBJ whole genome shotgun (WGS) entry which is preliminary data.</text>
</comment>
<dbReference type="EMBL" id="LAZR01066299">
    <property type="protein sequence ID" value="KKK53848.1"/>
    <property type="molecule type" value="Genomic_DNA"/>
</dbReference>
<proteinExistence type="predicted"/>
<dbReference type="AlphaFoldDB" id="A0A0F8WB85"/>
<evidence type="ECO:0000313" key="1">
    <source>
        <dbReference type="EMBL" id="KKK53848.1"/>
    </source>
</evidence>
<feature type="non-terminal residue" evidence="1">
    <location>
        <position position="1"/>
    </location>
</feature>
<protein>
    <submittedName>
        <fullName evidence="1">Uncharacterized protein</fullName>
    </submittedName>
</protein>
<organism evidence="1">
    <name type="scientific">marine sediment metagenome</name>
    <dbReference type="NCBI Taxonomy" id="412755"/>
    <lineage>
        <taxon>unclassified sequences</taxon>
        <taxon>metagenomes</taxon>
        <taxon>ecological metagenomes</taxon>
    </lineage>
</organism>
<accession>A0A0F8WB85</accession>
<reference evidence="1" key="1">
    <citation type="journal article" date="2015" name="Nature">
        <title>Complex archaea that bridge the gap between prokaryotes and eukaryotes.</title>
        <authorList>
            <person name="Spang A."/>
            <person name="Saw J.H."/>
            <person name="Jorgensen S.L."/>
            <person name="Zaremba-Niedzwiedzka K."/>
            <person name="Martijn J."/>
            <person name="Lind A.E."/>
            <person name="van Eijk R."/>
            <person name="Schleper C."/>
            <person name="Guy L."/>
            <person name="Ettema T.J."/>
        </authorList>
    </citation>
    <scope>NUCLEOTIDE SEQUENCE</scope>
</reference>
<sequence length="92" mass="10707">LTNKDIANEFIETIATGRGSSQSRPNAFFILRETEIKFKGKKNQPVRFERYRLAIAIKAVNAYYQGQDIKLLKWANTEMFPVLLSRRDLTQQ</sequence>
<name>A0A0F8WB85_9ZZZZ</name>
<gene>
    <name evidence="1" type="ORF">LCGC14_3090670</name>
</gene>